<feature type="chain" id="PRO_5037907977" evidence="2">
    <location>
        <begin position="31"/>
        <end position="139"/>
    </location>
</feature>
<keyword evidence="4" id="KW-1185">Reference proteome</keyword>
<evidence type="ECO:0000256" key="1">
    <source>
        <dbReference type="SAM" id="MobiDB-lite"/>
    </source>
</evidence>
<feature type="signal peptide" evidence="2">
    <location>
        <begin position="1"/>
        <end position="30"/>
    </location>
</feature>
<organism evidence="3 4">
    <name type="scientific">Hoyosella rhizosphaerae</name>
    <dbReference type="NCBI Taxonomy" id="1755582"/>
    <lineage>
        <taxon>Bacteria</taxon>
        <taxon>Bacillati</taxon>
        <taxon>Actinomycetota</taxon>
        <taxon>Actinomycetes</taxon>
        <taxon>Mycobacteriales</taxon>
        <taxon>Hoyosellaceae</taxon>
        <taxon>Hoyosella</taxon>
    </lineage>
</organism>
<accession>A0A916XEY7</accession>
<feature type="region of interest" description="Disordered" evidence="1">
    <location>
        <begin position="35"/>
        <end position="65"/>
    </location>
</feature>
<evidence type="ECO:0000313" key="4">
    <source>
        <dbReference type="Proteomes" id="UP000641514"/>
    </source>
</evidence>
<proteinExistence type="predicted"/>
<dbReference type="Proteomes" id="UP000641514">
    <property type="component" value="Unassembled WGS sequence"/>
</dbReference>
<gene>
    <name evidence="3" type="ORF">GCM10011410_21740</name>
</gene>
<comment type="caution">
    <text evidence="3">The sequence shown here is derived from an EMBL/GenBank/DDBJ whole genome shotgun (WGS) entry which is preliminary data.</text>
</comment>
<sequence>MLVNRARRTTVAAIAAGALTCSIFAGTATATPTGGSVVDGMQSTHPVSHGNGNSEGNGNQNRLGGGQVDEQWLPAAYWAAQGIYWAARAAGPVVFRAMASAVRAGYNSFASWCGRHQYICGVGSGVTAAEIHHHLRNMV</sequence>
<dbReference type="EMBL" id="BMJH01000002">
    <property type="protein sequence ID" value="GGC68630.1"/>
    <property type="molecule type" value="Genomic_DNA"/>
</dbReference>
<evidence type="ECO:0000313" key="3">
    <source>
        <dbReference type="EMBL" id="GGC68630.1"/>
    </source>
</evidence>
<reference evidence="3" key="2">
    <citation type="submission" date="2020-09" db="EMBL/GenBank/DDBJ databases">
        <authorList>
            <person name="Sun Q."/>
            <person name="Zhou Y."/>
        </authorList>
    </citation>
    <scope>NUCLEOTIDE SEQUENCE</scope>
    <source>
        <strain evidence="3">CGMCC 1.15478</strain>
    </source>
</reference>
<evidence type="ECO:0000256" key="2">
    <source>
        <dbReference type="SAM" id="SignalP"/>
    </source>
</evidence>
<protein>
    <submittedName>
        <fullName evidence="3">Uncharacterized protein</fullName>
    </submittedName>
</protein>
<reference evidence="3" key="1">
    <citation type="journal article" date="2014" name="Int. J. Syst. Evol. Microbiol.">
        <title>Complete genome sequence of Corynebacterium casei LMG S-19264T (=DSM 44701T), isolated from a smear-ripened cheese.</title>
        <authorList>
            <consortium name="US DOE Joint Genome Institute (JGI-PGF)"/>
            <person name="Walter F."/>
            <person name="Albersmeier A."/>
            <person name="Kalinowski J."/>
            <person name="Ruckert C."/>
        </authorList>
    </citation>
    <scope>NUCLEOTIDE SEQUENCE</scope>
    <source>
        <strain evidence="3">CGMCC 1.15478</strain>
    </source>
</reference>
<keyword evidence="2" id="KW-0732">Signal</keyword>
<feature type="compositionally biased region" description="Low complexity" evidence="1">
    <location>
        <begin position="50"/>
        <end position="62"/>
    </location>
</feature>
<dbReference type="RefSeq" id="WP_188674366.1">
    <property type="nucleotide sequence ID" value="NZ_BMJH01000002.1"/>
</dbReference>
<dbReference type="AlphaFoldDB" id="A0A916XEY7"/>
<name>A0A916XEY7_9ACTN</name>